<proteinExistence type="predicted"/>
<sequence>MGKLLRGIIVGVLLIALLAGGLYWYVQPQTTLDLVYTDLSVRNKLAEMLASRKLEVELTEPEVNNLLKKALVSRNSSNSNNNELEITGAQFTLHGNELIADVNLLYKKQWRIGAMLQFTVSWQEPYVTVVHTGTQIRHMNLPPEWFQLKPIQVSLDDYMPKLAGIKSITFLEHSLKLSLGLKLR</sequence>
<accession>A0ABT1Y992</accession>
<organism evidence="2 3">
    <name type="scientific">Paenibacillus radicis</name>
    <name type="common">ex Xue et al. 2023</name>
    <dbReference type="NCBI Taxonomy" id="2972489"/>
    <lineage>
        <taxon>Bacteria</taxon>
        <taxon>Bacillati</taxon>
        <taxon>Bacillota</taxon>
        <taxon>Bacilli</taxon>
        <taxon>Bacillales</taxon>
        <taxon>Paenibacillaceae</taxon>
        <taxon>Paenibacillus</taxon>
    </lineage>
</organism>
<dbReference type="EMBL" id="JANQBD010000001">
    <property type="protein sequence ID" value="MCR8629754.1"/>
    <property type="molecule type" value="Genomic_DNA"/>
</dbReference>
<reference evidence="2 3" key="1">
    <citation type="submission" date="2022-08" db="EMBL/GenBank/DDBJ databases">
        <title>Paenibacillus endoradicis sp. nov., Paenibacillus radicibacter sp. nov and Paenibacillus pararadicis sp. nov., three cold-adapted plant growth-promoting bacteria isolated from root of Larix gmelinii in Great Khingan.</title>
        <authorList>
            <person name="Xue H."/>
        </authorList>
    </citation>
    <scope>NUCLEOTIDE SEQUENCE [LARGE SCALE GENOMIC DNA]</scope>
    <source>
        <strain evidence="2 3">N5-1-1-5</strain>
    </source>
</reference>
<evidence type="ECO:0008006" key="4">
    <source>
        <dbReference type="Google" id="ProtNLM"/>
    </source>
</evidence>
<evidence type="ECO:0000256" key="1">
    <source>
        <dbReference type="SAM" id="Phobius"/>
    </source>
</evidence>
<feature type="transmembrane region" description="Helical" evidence="1">
    <location>
        <begin position="7"/>
        <end position="26"/>
    </location>
</feature>
<evidence type="ECO:0000313" key="2">
    <source>
        <dbReference type="EMBL" id="MCR8629754.1"/>
    </source>
</evidence>
<dbReference type="RefSeq" id="WP_258211372.1">
    <property type="nucleotide sequence ID" value="NZ_JANQBD010000001.1"/>
</dbReference>
<keyword evidence="3" id="KW-1185">Reference proteome</keyword>
<keyword evidence="1" id="KW-0472">Membrane</keyword>
<keyword evidence="1" id="KW-1133">Transmembrane helix</keyword>
<name>A0ABT1Y992_9BACL</name>
<comment type="caution">
    <text evidence="2">The sequence shown here is derived from an EMBL/GenBank/DDBJ whole genome shotgun (WGS) entry which is preliminary data.</text>
</comment>
<gene>
    <name evidence="2" type="ORF">NV381_00935</name>
</gene>
<evidence type="ECO:0000313" key="3">
    <source>
        <dbReference type="Proteomes" id="UP001300012"/>
    </source>
</evidence>
<keyword evidence="1" id="KW-0812">Transmembrane</keyword>
<dbReference type="Proteomes" id="UP001300012">
    <property type="component" value="Unassembled WGS sequence"/>
</dbReference>
<protein>
    <recommendedName>
        <fullName evidence="4">DUF2140 family protein</fullName>
    </recommendedName>
</protein>